<dbReference type="EMBL" id="MDET01000017">
    <property type="protein sequence ID" value="OQM75369.1"/>
    <property type="molecule type" value="Genomic_DNA"/>
</dbReference>
<keyword evidence="3" id="KW-1185">Reference proteome</keyword>
<evidence type="ECO:0000313" key="2">
    <source>
        <dbReference type="EMBL" id="OQM75369.1"/>
    </source>
</evidence>
<sequence length="207" mass="22832">MLLAAIVAFAPLLAPAGAAAANVDPDWPCVQRKVPHLSVGQVWNGPELPKAAAGWEKDHQISTLVADISARRVPLEEAVKRIQDFAATLPADQATPKLEMLVQGLFDHMDAERTRVMEGISRYAHRQVAMADALRKQSSALDALRAKPDADPDEVERQTDEFNFATRIYDERRQSLSSVCEVPTIIAQRLYQLAKATQEALPAKEKK</sequence>
<name>A0A1V8RQV3_9HYPH</name>
<evidence type="ECO:0000313" key="3">
    <source>
        <dbReference type="Proteomes" id="UP000191905"/>
    </source>
</evidence>
<dbReference type="Proteomes" id="UP000191905">
    <property type="component" value="Unassembled WGS sequence"/>
</dbReference>
<gene>
    <name evidence="2" type="ORF">BFN67_18890</name>
</gene>
<evidence type="ECO:0000256" key="1">
    <source>
        <dbReference type="SAM" id="SignalP"/>
    </source>
</evidence>
<feature type="chain" id="PRO_5012596416" evidence="1">
    <location>
        <begin position="21"/>
        <end position="207"/>
    </location>
</feature>
<dbReference type="AlphaFoldDB" id="A0A1V8RQV3"/>
<reference evidence="2 3" key="1">
    <citation type="journal article" date="2016" name="Int. J. Syst. Evol. Microbiol.">
        <title>Pseudaminobacter manganicus sp. nov., isolated from sludge of a manganese mine.</title>
        <authorList>
            <person name="Li J."/>
            <person name="Huang J."/>
            <person name="Liao S."/>
            <person name="Wang G."/>
        </authorList>
    </citation>
    <scope>NUCLEOTIDE SEQUENCE [LARGE SCALE GENOMIC DNA]</scope>
    <source>
        <strain evidence="2 3">JH-7</strain>
    </source>
</reference>
<feature type="signal peptide" evidence="1">
    <location>
        <begin position="1"/>
        <end position="20"/>
    </location>
</feature>
<organism evidence="2 3">
    <name type="scientific">Manganibacter manganicus</name>
    <dbReference type="NCBI Taxonomy" id="1873176"/>
    <lineage>
        <taxon>Bacteria</taxon>
        <taxon>Pseudomonadati</taxon>
        <taxon>Pseudomonadota</taxon>
        <taxon>Alphaproteobacteria</taxon>
        <taxon>Hyphomicrobiales</taxon>
        <taxon>Phyllobacteriaceae</taxon>
        <taxon>Manganibacter</taxon>
    </lineage>
</organism>
<protein>
    <submittedName>
        <fullName evidence="2">Uncharacterized protein</fullName>
    </submittedName>
</protein>
<accession>A0A1V8RQV3</accession>
<proteinExistence type="predicted"/>
<comment type="caution">
    <text evidence="2">The sequence shown here is derived from an EMBL/GenBank/DDBJ whole genome shotgun (WGS) entry which is preliminary data.</text>
</comment>
<dbReference type="STRING" id="1873176.BFN67_18890"/>
<keyword evidence="1" id="KW-0732">Signal</keyword>